<accession>W2S7C5</accession>
<dbReference type="Proteomes" id="UP000030752">
    <property type="component" value="Unassembled WGS sequence"/>
</dbReference>
<keyword evidence="4" id="KW-1185">Reference proteome</keyword>
<dbReference type="PROSITE" id="PS50172">
    <property type="entry name" value="BRCT"/>
    <property type="match status" value="1"/>
</dbReference>
<dbReference type="eggNOG" id="ENOG502QQZ5">
    <property type="taxonomic scope" value="Eukaryota"/>
</dbReference>
<dbReference type="Pfam" id="PF00533">
    <property type="entry name" value="BRCT"/>
    <property type="match status" value="1"/>
</dbReference>
<proteinExistence type="predicted"/>
<dbReference type="OrthoDB" id="342264at2759"/>
<dbReference type="InterPro" id="IPR036420">
    <property type="entry name" value="BRCT_dom_sf"/>
</dbReference>
<evidence type="ECO:0000313" key="4">
    <source>
        <dbReference type="Proteomes" id="UP000030752"/>
    </source>
</evidence>
<dbReference type="HOGENOM" id="CLU_597185_0_0_1"/>
<organism evidence="3 4">
    <name type="scientific">Cyphellophora europaea (strain CBS 101466)</name>
    <name type="common">Phialophora europaea</name>
    <dbReference type="NCBI Taxonomy" id="1220924"/>
    <lineage>
        <taxon>Eukaryota</taxon>
        <taxon>Fungi</taxon>
        <taxon>Dikarya</taxon>
        <taxon>Ascomycota</taxon>
        <taxon>Pezizomycotina</taxon>
        <taxon>Eurotiomycetes</taxon>
        <taxon>Chaetothyriomycetidae</taxon>
        <taxon>Chaetothyriales</taxon>
        <taxon>Cyphellophoraceae</taxon>
        <taxon>Cyphellophora</taxon>
    </lineage>
</organism>
<gene>
    <name evidence="3" type="ORF">HMPREF1541_11064</name>
</gene>
<dbReference type="VEuPathDB" id="FungiDB:HMPREF1541_11064"/>
<dbReference type="EMBL" id="KB822717">
    <property type="protein sequence ID" value="ETN43933.1"/>
    <property type="molecule type" value="Genomic_DNA"/>
</dbReference>
<protein>
    <recommendedName>
        <fullName evidence="2">BRCT domain-containing protein</fullName>
    </recommendedName>
</protein>
<reference evidence="3 4" key="1">
    <citation type="submission" date="2013-03" db="EMBL/GenBank/DDBJ databases">
        <title>The Genome Sequence of Phialophora europaea CBS 101466.</title>
        <authorList>
            <consortium name="The Broad Institute Genomics Platform"/>
            <person name="Cuomo C."/>
            <person name="de Hoog S."/>
            <person name="Gorbushina A."/>
            <person name="Walker B."/>
            <person name="Young S.K."/>
            <person name="Zeng Q."/>
            <person name="Gargeya S."/>
            <person name="Fitzgerald M."/>
            <person name="Haas B."/>
            <person name="Abouelleil A."/>
            <person name="Allen A.W."/>
            <person name="Alvarado L."/>
            <person name="Arachchi H.M."/>
            <person name="Berlin A.M."/>
            <person name="Chapman S.B."/>
            <person name="Gainer-Dewar J."/>
            <person name="Goldberg J."/>
            <person name="Griggs A."/>
            <person name="Gujja S."/>
            <person name="Hansen M."/>
            <person name="Howarth C."/>
            <person name="Imamovic A."/>
            <person name="Ireland A."/>
            <person name="Larimer J."/>
            <person name="McCowan C."/>
            <person name="Murphy C."/>
            <person name="Pearson M."/>
            <person name="Poon T.W."/>
            <person name="Priest M."/>
            <person name="Roberts A."/>
            <person name="Saif S."/>
            <person name="Shea T."/>
            <person name="Sisk P."/>
            <person name="Sykes S."/>
            <person name="Wortman J."/>
            <person name="Nusbaum C."/>
            <person name="Birren B."/>
        </authorList>
    </citation>
    <scope>NUCLEOTIDE SEQUENCE [LARGE SCALE GENOMIC DNA]</scope>
    <source>
        <strain evidence="3 4">CBS 101466</strain>
    </source>
</reference>
<dbReference type="AlphaFoldDB" id="W2S7C5"/>
<dbReference type="Gene3D" id="3.40.50.10190">
    <property type="entry name" value="BRCT domain"/>
    <property type="match status" value="1"/>
</dbReference>
<dbReference type="CDD" id="cd00027">
    <property type="entry name" value="BRCT"/>
    <property type="match status" value="1"/>
</dbReference>
<dbReference type="InterPro" id="IPR001357">
    <property type="entry name" value="BRCT_dom"/>
</dbReference>
<name>W2S7C5_CYPE1</name>
<feature type="region of interest" description="Disordered" evidence="1">
    <location>
        <begin position="400"/>
        <end position="421"/>
    </location>
</feature>
<evidence type="ECO:0000259" key="2">
    <source>
        <dbReference type="PROSITE" id="PS50172"/>
    </source>
</evidence>
<sequence length="458" mass="50813">MPRTFARVHVCSTNDHPSDNDKVKTWIENAGGTYTTQLTSQTTHLLCSKNAWNRRTPLVREARTIKRIKIVKFDWIVRSLTRFGGNKSKNRPLPTAEWEWDQRKFKQQQSKLKHKDKEEGACGGTKMPNAASGSESFIARILELEKLGRSFEQALQTSDTKMSNYGYTLYIDNSGFTYSFALLRQDTYKTLARYNVSPPLSPPSIRLPASLHPCPMSLYILPPGPFARLPIAPYTLPCRLRDRHIRRVPVSDPPVFAMQMYVSDEDKPSYQIVSITVDSSDHAETKERLPIYSKDTAYAVWSQIFRNRTGREWGPGARLAEKEGRQECIWDGKQVLWTLLDGDGRELGVGKDKKNGTAGVGRGAAATRITKARSSADKAKATAKSFTNPTGAFAMLSDQFTKTKGDPPAASNRATAPAPLDQKTNATTKVKNTNSLSRPRAQTAAAASALNGLLTSIG</sequence>
<evidence type="ECO:0000313" key="3">
    <source>
        <dbReference type="EMBL" id="ETN43933.1"/>
    </source>
</evidence>
<dbReference type="InParanoid" id="W2S7C5"/>
<feature type="domain" description="BRCT" evidence="2">
    <location>
        <begin position="1"/>
        <end position="80"/>
    </location>
</feature>
<dbReference type="STRING" id="1220924.W2S7C5"/>
<dbReference type="RefSeq" id="XP_008713955.1">
    <property type="nucleotide sequence ID" value="XM_008715733.1"/>
</dbReference>
<dbReference type="GeneID" id="19978403"/>
<dbReference type="SUPFAM" id="SSF52113">
    <property type="entry name" value="BRCT domain"/>
    <property type="match status" value="1"/>
</dbReference>
<evidence type="ECO:0000256" key="1">
    <source>
        <dbReference type="SAM" id="MobiDB-lite"/>
    </source>
</evidence>